<dbReference type="AlphaFoldDB" id="A0AAV4RLW0"/>
<evidence type="ECO:0000313" key="1">
    <source>
        <dbReference type="EMBL" id="GIY22933.1"/>
    </source>
</evidence>
<protein>
    <submittedName>
        <fullName evidence="1">Uncharacterized protein</fullName>
    </submittedName>
</protein>
<accession>A0AAV4RLW0</accession>
<organism evidence="1 2">
    <name type="scientific">Caerostris darwini</name>
    <dbReference type="NCBI Taxonomy" id="1538125"/>
    <lineage>
        <taxon>Eukaryota</taxon>
        <taxon>Metazoa</taxon>
        <taxon>Ecdysozoa</taxon>
        <taxon>Arthropoda</taxon>
        <taxon>Chelicerata</taxon>
        <taxon>Arachnida</taxon>
        <taxon>Araneae</taxon>
        <taxon>Araneomorphae</taxon>
        <taxon>Entelegynae</taxon>
        <taxon>Araneoidea</taxon>
        <taxon>Araneidae</taxon>
        <taxon>Caerostris</taxon>
    </lineage>
</organism>
<evidence type="ECO:0000313" key="2">
    <source>
        <dbReference type="Proteomes" id="UP001054837"/>
    </source>
</evidence>
<dbReference type="EMBL" id="BPLQ01006501">
    <property type="protein sequence ID" value="GIY22933.1"/>
    <property type="molecule type" value="Genomic_DNA"/>
</dbReference>
<name>A0AAV4RLW0_9ARAC</name>
<gene>
    <name evidence="1" type="ORF">CDAR_89681</name>
</gene>
<comment type="caution">
    <text evidence="1">The sequence shown here is derived from an EMBL/GenBank/DDBJ whole genome shotgun (WGS) entry which is preliminary data.</text>
</comment>
<reference evidence="1 2" key="1">
    <citation type="submission" date="2021-06" db="EMBL/GenBank/DDBJ databases">
        <title>Caerostris darwini draft genome.</title>
        <authorList>
            <person name="Kono N."/>
            <person name="Arakawa K."/>
        </authorList>
    </citation>
    <scope>NUCLEOTIDE SEQUENCE [LARGE SCALE GENOMIC DNA]</scope>
</reference>
<keyword evidence="2" id="KW-1185">Reference proteome</keyword>
<proteinExistence type="predicted"/>
<sequence length="102" mass="11625">MFRKTCPDCSLKRNFLVASCPQRLFVHPSKSGPQNRDECRVGYENISLHVSGHLGKYATVAANATKLIRNISVCHFKTENFDTVCPVSTHYCLKAFRHSYLY</sequence>
<dbReference type="Proteomes" id="UP001054837">
    <property type="component" value="Unassembled WGS sequence"/>
</dbReference>